<dbReference type="RefSeq" id="XP_031573020.1">
    <property type="nucleotide sequence ID" value="XM_031717160.1"/>
</dbReference>
<gene>
    <name evidence="13" type="primary">LOC116307019</name>
</gene>
<keyword evidence="8" id="KW-0808">Transferase</keyword>
<evidence type="ECO:0000256" key="9">
    <source>
        <dbReference type="ARBA" id="ARBA00022691"/>
    </source>
</evidence>
<dbReference type="PANTHER" id="PTHR12303">
    <property type="entry name" value="CARNOSINE N-METHYLTRANSFERASE"/>
    <property type="match status" value="1"/>
</dbReference>
<evidence type="ECO:0000256" key="2">
    <source>
        <dbReference type="ARBA" id="ARBA00004514"/>
    </source>
</evidence>
<dbReference type="InParanoid" id="A0A6P8J770"/>
<dbReference type="InterPro" id="IPR012901">
    <property type="entry name" value="CARME"/>
</dbReference>
<dbReference type="InterPro" id="IPR029063">
    <property type="entry name" value="SAM-dependent_MTases_sf"/>
</dbReference>
<organism evidence="12 13">
    <name type="scientific">Actinia tenebrosa</name>
    <name type="common">Australian red waratah sea anemone</name>
    <dbReference type="NCBI Taxonomy" id="6105"/>
    <lineage>
        <taxon>Eukaryota</taxon>
        <taxon>Metazoa</taxon>
        <taxon>Cnidaria</taxon>
        <taxon>Anthozoa</taxon>
        <taxon>Hexacorallia</taxon>
        <taxon>Actiniaria</taxon>
        <taxon>Actiniidae</taxon>
        <taxon>Actinia</taxon>
    </lineage>
</organism>
<dbReference type="EC" id="2.1.1.22" evidence="4"/>
<dbReference type="PANTHER" id="PTHR12303:SF6">
    <property type="entry name" value="CARNOSINE N-METHYLTRANSFERASE"/>
    <property type="match status" value="1"/>
</dbReference>
<keyword evidence="10" id="KW-0539">Nucleus</keyword>
<keyword evidence="7" id="KW-0489">Methyltransferase</keyword>
<evidence type="ECO:0000256" key="10">
    <source>
        <dbReference type="ARBA" id="ARBA00023242"/>
    </source>
</evidence>
<dbReference type="GO" id="GO:0035498">
    <property type="term" value="P:carnosine metabolic process"/>
    <property type="evidence" value="ECO:0007669"/>
    <property type="project" value="TreeGrafter"/>
</dbReference>
<evidence type="ECO:0000313" key="12">
    <source>
        <dbReference type="Proteomes" id="UP000515163"/>
    </source>
</evidence>
<comment type="function">
    <text evidence="11">N-methyltransferase that catalyzes the formation of anserine (beta-alanyl-N(Pi)-methyl-L-histidine) from carnosine. Anserine, a methylated derivative of carnosine (beta-alanyl-L-histidine), is an abundant constituent of vertebrate skeletal muscles. Also methylates other L-histidine-containing di- and tripeptides such as Gly-Gly-His, Gly-His and homocarnosine (GABA-His).</text>
</comment>
<sequence length="276" mass="31809">MELNVTDKEALRGSSPITGFDMDKITTTLKQFVRDWSEEGRAERDACYKPIIDEIKRLFPPSEDVKDITVLIPGAGLGRLMFEIARLGYHCQGNEWSLYMLFASHYVLNRSAGIHDSVIHPYVAQWCNVRTSADQVRPIRIPDIDPRDIKPGTQFSMAAGNFLEVYTEKDHWDCVATCFFIDTAHNVIEYIEHIFNILKPGGYWINLGPLLYHFSGMPNEMSIDLSYEDIKRIITKDFKFELLKEQTKVSSGYVENCQSMLKMNYESVFFVVRKPL</sequence>
<dbReference type="GO" id="GO:0032259">
    <property type="term" value="P:methylation"/>
    <property type="evidence" value="ECO:0007669"/>
    <property type="project" value="UniProtKB-KW"/>
</dbReference>
<evidence type="ECO:0000256" key="3">
    <source>
        <dbReference type="ARBA" id="ARBA00010086"/>
    </source>
</evidence>
<dbReference type="AlphaFoldDB" id="A0A6P8J770"/>
<keyword evidence="12" id="KW-1185">Reference proteome</keyword>
<dbReference type="SUPFAM" id="SSF53335">
    <property type="entry name" value="S-adenosyl-L-methionine-dependent methyltransferases"/>
    <property type="match status" value="1"/>
</dbReference>
<accession>A0A6P8J770</accession>
<proteinExistence type="inferred from homology"/>
<dbReference type="GO" id="GO:0030735">
    <property type="term" value="F:carnosine N-methyltransferase activity"/>
    <property type="evidence" value="ECO:0007669"/>
    <property type="project" value="UniProtKB-EC"/>
</dbReference>
<dbReference type="KEGG" id="aten:116307019"/>
<evidence type="ECO:0000256" key="8">
    <source>
        <dbReference type="ARBA" id="ARBA00022679"/>
    </source>
</evidence>
<dbReference type="OrthoDB" id="978at2759"/>
<dbReference type="GeneID" id="116307019"/>
<dbReference type="GO" id="GO:0005829">
    <property type="term" value="C:cytosol"/>
    <property type="evidence" value="ECO:0007669"/>
    <property type="project" value="UniProtKB-SubCell"/>
</dbReference>
<dbReference type="Pfam" id="PF07942">
    <property type="entry name" value="CARME"/>
    <property type="match status" value="1"/>
</dbReference>
<evidence type="ECO:0000256" key="1">
    <source>
        <dbReference type="ARBA" id="ARBA00004123"/>
    </source>
</evidence>
<comment type="subcellular location">
    <subcellularLocation>
        <location evidence="2">Cytoplasm</location>
        <location evidence="2">Cytosol</location>
    </subcellularLocation>
    <subcellularLocation>
        <location evidence="1">Nucleus</location>
    </subcellularLocation>
</comment>
<dbReference type="FunFam" id="3.40.50.150:FF:000094">
    <property type="entry name" value="Carnosine N-methyltransferase 1"/>
    <property type="match status" value="1"/>
</dbReference>
<keyword evidence="6" id="KW-0963">Cytoplasm</keyword>
<evidence type="ECO:0000313" key="13">
    <source>
        <dbReference type="RefSeq" id="XP_031573020.1"/>
    </source>
</evidence>
<comment type="similarity">
    <text evidence="3">Belongs to the carnosine N-methyltransferase family.</text>
</comment>
<dbReference type="GO" id="GO:0005634">
    <property type="term" value="C:nucleus"/>
    <property type="evidence" value="ECO:0007669"/>
    <property type="project" value="UniProtKB-SubCell"/>
</dbReference>
<protein>
    <recommendedName>
        <fullName evidence="5">Carnosine N-methyltransferase</fullName>
        <ecNumber evidence="4">2.1.1.22</ecNumber>
    </recommendedName>
</protein>
<evidence type="ECO:0000256" key="11">
    <source>
        <dbReference type="ARBA" id="ARBA00054322"/>
    </source>
</evidence>
<evidence type="ECO:0000256" key="6">
    <source>
        <dbReference type="ARBA" id="ARBA00022490"/>
    </source>
</evidence>
<name>A0A6P8J770_ACTTE</name>
<dbReference type="SMART" id="SM01296">
    <property type="entry name" value="N2227"/>
    <property type="match status" value="1"/>
</dbReference>
<evidence type="ECO:0000256" key="7">
    <source>
        <dbReference type="ARBA" id="ARBA00022603"/>
    </source>
</evidence>
<keyword evidence="9" id="KW-0949">S-adenosyl-L-methionine</keyword>
<dbReference type="FunCoup" id="A0A6P8J770">
    <property type="interactions" value="2289"/>
</dbReference>
<evidence type="ECO:0000256" key="5">
    <source>
        <dbReference type="ARBA" id="ARBA00015448"/>
    </source>
</evidence>
<reference evidence="13" key="1">
    <citation type="submission" date="2025-08" db="UniProtKB">
        <authorList>
            <consortium name="RefSeq"/>
        </authorList>
    </citation>
    <scope>IDENTIFICATION</scope>
</reference>
<evidence type="ECO:0000256" key="4">
    <source>
        <dbReference type="ARBA" id="ARBA00012003"/>
    </source>
</evidence>
<dbReference type="Proteomes" id="UP000515163">
    <property type="component" value="Unplaced"/>
</dbReference>
<dbReference type="Gene3D" id="3.40.50.150">
    <property type="entry name" value="Vaccinia Virus protein VP39"/>
    <property type="match status" value="1"/>
</dbReference>